<keyword evidence="3" id="KW-0411">Iron-sulfur</keyword>
<dbReference type="Pfam" id="PF04055">
    <property type="entry name" value="Radical_SAM"/>
    <property type="match status" value="1"/>
</dbReference>
<gene>
    <name evidence="5" type="ORF">SAMN04488079_11450</name>
</gene>
<feature type="domain" description="Radical SAM core" evidence="4">
    <location>
        <begin position="60"/>
        <end position="297"/>
    </location>
</feature>
<dbReference type="GO" id="GO:0016829">
    <property type="term" value="F:lyase activity"/>
    <property type="evidence" value="ECO:0007669"/>
    <property type="project" value="UniProtKB-KW"/>
</dbReference>
<keyword evidence="5" id="KW-0456">Lyase</keyword>
<dbReference type="Proteomes" id="UP000198924">
    <property type="component" value="Unassembled WGS sequence"/>
</dbReference>
<evidence type="ECO:0000259" key="4">
    <source>
        <dbReference type="PROSITE" id="PS51918"/>
    </source>
</evidence>
<dbReference type="RefSeq" id="WP_091714873.1">
    <property type="nucleotide sequence ID" value="NZ_FOSH01000014.1"/>
</dbReference>
<dbReference type="OrthoDB" id="9785699at2"/>
<evidence type="ECO:0000313" key="6">
    <source>
        <dbReference type="Proteomes" id="UP000198924"/>
    </source>
</evidence>
<dbReference type="NCBIfam" id="NF033668">
    <property type="entry name" value="rSAM_PA0069"/>
    <property type="match status" value="1"/>
</dbReference>
<dbReference type="AlphaFoldDB" id="A0A1I4AFH5"/>
<organism evidence="5 6">
    <name type="scientific">Methylophaga sulfidovorans</name>
    <dbReference type="NCBI Taxonomy" id="45496"/>
    <lineage>
        <taxon>Bacteria</taxon>
        <taxon>Pseudomonadati</taxon>
        <taxon>Pseudomonadota</taxon>
        <taxon>Gammaproteobacteria</taxon>
        <taxon>Thiotrichales</taxon>
        <taxon>Piscirickettsiaceae</taxon>
        <taxon>Methylophaga</taxon>
    </lineage>
</organism>
<dbReference type="STRING" id="45496.SAMN04488079_11450"/>
<evidence type="ECO:0000256" key="2">
    <source>
        <dbReference type="ARBA" id="ARBA00023004"/>
    </source>
</evidence>
<dbReference type="GO" id="GO:0051536">
    <property type="term" value="F:iron-sulfur cluster binding"/>
    <property type="evidence" value="ECO:0007669"/>
    <property type="project" value="UniProtKB-KW"/>
</dbReference>
<dbReference type="PANTHER" id="PTHR43432">
    <property type="entry name" value="SLR0285 PROTEIN"/>
    <property type="match status" value="1"/>
</dbReference>
<dbReference type="Gene3D" id="3.80.30.30">
    <property type="match status" value="1"/>
</dbReference>
<name>A0A1I4AFH5_9GAMM</name>
<keyword evidence="1" id="KW-0479">Metal-binding</keyword>
<dbReference type="SMART" id="SM00729">
    <property type="entry name" value="Elp3"/>
    <property type="match status" value="1"/>
</dbReference>
<dbReference type="SFLD" id="SFLDG01084">
    <property type="entry name" value="Uncharacterised_Radical_SAM_Su"/>
    <property type="match status" value="1"/>
</dbReference>
<keyword evidence="6" id="KW-1185">Reference proteome</keyword>
<dbReference type="PANTHER" id="PTHR43432:SF3">
    <property type="entry name" value="SLR0285 PROTEIN"/>
    <property type="match status" value="1"/>
</dbReference>
<dbReference type="CDD" id="cd01335">
    <property type="entry name" value="Radical_SAM"/>
    <property type="match status" value="1"/>
</dbReference>
<reference evidence="6" key="1">
    <citation type="submission" date="2016-10" db="EMBL/GenBank/DDBJ databases">
        <authorList>
            <person name="Varghese N."/>
            <person name="Submissions S."/>
        </authorList>
    </citation>
    <scope>NUCLEOTIDE SEQUENCE [LARGE SCALE GENOMIC DNA]</scope>
    <source>
        <strain evidence="6">DSM 11578</strain>
    </source>
</reference>
<dbReference type="InterPro" id="IPR058240">
    <property type="entry name" value="rSAM_sf"/>
</dbReference>
<accession>A0A1I4AFH5</accession>
<sequence>MSAHPKAQKGRGTINGIDGRFNEFQRTEIDDGWFHDEPALIPTVISVETPRSIISKNQSPDVPFQQSINPYRGCEHGCIYCYARPSHAYLGLSPGIDFETKLTIKPNAADILRAELMAKNYHCSTLSLGANTDPYQPIERDYKITRDILKLMIEFNHPVNIVTKSSLIERDIDLLKQLAEKQLVNVQLSITTLDKTLARKLEPRASSPQRRLQTISTLIDNGIPVSVLIAPVIPVLTDTELENIIDACVKAGAESIEYIFVRLPREVSPLFSDWLQIHYPDKAEHVMNRIKDSRSGKTNDPRFGYRLQGEGIYAEMVKKRFNVAIKKYQLNPSSSVLRTDLFHKPTKQMNLF</sequence>
<evidence type="ECO:0000256" key="1">
    <source>
        <dbReference type="ARBA" id="ARBA00022723"/>
    </source>
</evidence>
<dbReference type="InterPro" id="IPR007197">
    <property type="entry name" value="rSAM"/>
</dbReference>
<dbReference type="InterPro" id="IPR040086">
    <property type="entry name" value="MJ0683-like"/>
</dbReference>
<dbReference type="EMBL" id="FOSH01000014">
    <property type="protein sequence ID" value="SFK55053.1"/>
    <property type="molecule type" value="Genomic_DNA"/>
</dbReference>
<dbReference type="SUPFAM" id="SSF102114">
    <property type="entry name" value="Radical SAM enzymes"/>
    <property type="match status" value="1"/>
</dbReference>
<dbReference type="InterPro" id="IPR006638">
    <property type="entry name" value="Elp3/MiaA/NifB-like_rSAM"/>
</dbReference>
<keyword evidence="2" id="KW-0408">Iron</keyword>
<dbReference type="GO" id="GO:0046872">
    <property type="term" value="F:metal ion binding"/>
    <property type="evidence" value="ECO:0007669"/>
    <property type="project" value="UniProtKB-KW"/>
</dbReference>
<evidence type="ECO:0000256" key="3">
    <source>
        <dbReference type="ARBA" id="ARBA00023014"/>
    </source>
</evidence>
<proteinExistence type="predicted"/>
<evidence type="ECO:0000313" key="5">
    <source>
        <dbReference type="EMBL" id="SFK55053.1"/>
    </source>
</evidence>
<protein>
    <submittedName>
        <fullName evidence="5">DNA repair photolyase</fullName>
    </submittedName>
</protein>
<dbReference type="SFLD" id="SFLDS00029">
    <property type="entry name" value="Radical_SAM"/>
    <property type="match status" value="1"/>
</dbReference>
<dbReference type="PROSITE" id="PS51918">
    <property type="entry name" value="RADICAL_SAM"/>
    <property type="match status" value="1"/>
</dbReference>